<name>A0A830B4D4_9LAMI</name>
<evidence type="ECO:0000256" key="2">
    <source>
        <dbReference type="ARBA" id="ARBA00022729"/>
    </source>
</evidence>
<dbReference type="InterPro" id="IPR055414">
    <property type="entry name" value="LRR_R13L4/SHOC2-like"/>
</dbReference>
<evidence type="ECO:0000259" key="5">
    <source>
        <dbReference type="Pfam" id="PF23598"/>
    </source>
</evidence>
<dbReference type="Pfam" id="PF08263">
    <property type="entry name" value="LRRNT_2"/>
    <property type="match status" value="1"/>
</dbReference>
<dbReference type="OrthoDB" id="1939111at2759"/>
<gene>
    <name evidence="6" type="ORF">PHJA_000048000</name>
</gene>
<reference evidence="6" key="1">
    <citation type="submission" date="2020-07" db="EMBL/GenBank/DDBJ databases">
        <title>Ethylene signaling mediates host invasion by parasitic plants.</title>
        <authorList>
            <person name="Yoshida S."/>
        </authorList>
    </citation>
    <scope>NUCLEOTIDE SEQUENCE</scope>
    <source>
        <strain evidence="6">Okayama</strain>
    </source>
</reference>
<evidence type="ECO:0000256" key="3">
    <source>
        <dbReference type="ARBA" id="ARBA00022737"/>
    </source>
</evidence>
<dbReference type="Gene3D" id="3.80.10.10">
    <property type="entry name" value="Ribonuclease Inhibitor"/>
    <property type="match status" value="1"/>
</dbReference>
<feature type="non-terminal residue" evidence="6">
    <location>
        <position position="1"/>
    </location>
</feature>
<keyword evidence="1" id="KW-0433">Leucine-rich repeat</keyword>
<dbReference type="Pfam" id="PF23598">
    <property type="entry name" value="LRR_14"/>
    <property type="match status" value="1"/>
</dbReference>
<feature type="domain" description="Disease resistance R13L4/SHOC-2-like LRR" evidence="5">
    <location>
        <begin position="58"/>
        <end position="144"/>
    </location>
</feature>
<evidence type="ECO:0000256" key="1">
    <source>
        <dbReference type="ARBA" id="ARBA00022614"/>
    </source>
</evidence>
<dbReference type="InterPro" id="IPR013210">
    <property type="entry name" value="LRR_N_plant-typ"/>
</dbReference>
<dbReference type="FunFam" id="3.80.10.10:FF:000024">
    <property type="entry name" value="Somatic embryogenesis receptor kinase 1"/>
    <property type="match status" value="1"/>
</dbReference>
<dbReference type="PANTHER" id="PTHR47988">
    <property type="entry name" value="SOMATIC EMBRYOGENESIS RECEPTOR KINASE 1"/>
    <property type="match status" value="1"/>
</dbReference>
<keyword evidence="7" id="KW-1185">Reference proteome</keyword>
<dbReference type="EMBL" id="BMAC01000003">
    <property type="protein sequence ID" value="GFP79045.1"/>
    <property type="molecule type" value="Genomic_DNA"/>
</dbReference>
<sequence length="204" mass="22601">GDALYAFKKKITNDPKYATLNWDSTLVNPCTWWHINCDKTDHVTRIDLGGSGLSGQLAPELGQLKYLQYLELYGNNFDGPIPKEIGNLSNLVSLDLYNNRLSGPIPETLGNLKKLMFFRIHFNKLTGPMPLAMANLTYLGVVSLGGGNDLCGPFTARCIDRTDPHKCTDDYHCPCRCGPTFSTPCDYTQIPIKTTCLCCGDQQT</sequence>
<evidence type="ECO:0000259" key="4">
    <source>
        <dbReference type="Pfam" id="PF08263"/>
    </source>
</evidence>
<accession>A0A830B4D4</accession>
<dbReference type="SUPFAM" id="SSF52058">
    <property type="entry name" value="L domain-like"/>
    <property type="match status" value="1"/>
</dbReference>
<evidence type="ECO:0000313" key="7">
    <source>
        <dbReference type="Proteomes" id="UP000653305"/>
    </source>
</evidence>
<dbReference type="Proteomes" id="UP000653305">
    <property type="component" value="Unassembled WGS sequence"/>
</dbReference>
<keyword evidence="6" id="KW-0675">Receptor</keyword>
<organism evidence="6 7">
    <name type="scientific">Phtheirospermum japonicum</name>
    <dbReference type="NCBI Taxonomy" id="374723"/>
    <lineage>
        <taxon>Eukaryota</taxon>
        <taxon>Viridiplantae</taxon>
        <taxon>Streptophyta</taxon>
        <taxon>Embryophyta</taxon>
        <taxon>Tracheophyta</taxon>
        <taxon>Spermatophyta</taxon>
        <taxon>Magnoliopsida</taxon>
        <taxon>eudicotyledons</taxon>
        <taxon>Gunneridae</taxon>
        <taxon>Pentapetalae</taxon>
        <taxon>asterids</taxon>
        <taxon>lamiids</taxon>
        <taxon>Lamiales</taxon>
        <taxon>Orobanchaceae</taxon>
        <taxon>Orobanchaceae incertae sedis</taxon>
        <taxon>Phtheirospermum</taxon>
    </lineage>
</organism>
<keyword evidence="6" id="KW-0418">Kinase</keyword>
<keyword evidence="2" id="KW-0732">Signal</keyword>
<keyword evidence="6" id="KW-0808">Transferase</keyword>
<protein>
    <submittedName>
        <fullName evidence="6">Somatic embryogenesis receptor kinase 2</fullName>
    </submittedName>
</protein>
<proteinExistence type="predicted"/>
<dbReference type="GO" id="GO:0016301">
    <property type="term" value="F:kinase activity"/>
    <property type="evidence" value="ECO:0007669"/>
    <property type="project" value="UniProtKB-KW"/>
</dbReference>
<feature type="domain" description="Leucine-rich repeat-containing N-terminal plant-type" evidence="4">
    <location>
        <begin position="1"/>
        <end position="38"/>
    </location>
</feature>
<comment type="caution">
    <text evidence="6">The sequence shown here is derived from an EMBL/GenBank/DDBJ whole genome shotgun (WGS) entry which is preliminary data.</text>
</comment>
<evidence type="ECO:0000313" key="6">
    <source>
        <dbReference type="EMBL" id="GFP79045.1"/>
    </source>
</evidence>
<dbReference type="AlphaFoldDB" id="A0A830B4D4"/>
<dbReference type="InterPro" id="IPR032675">
    <property type="entry name" value="LRR_dom_sf"/>
</dbReference>
<keyword evidence="3" id="KW-0677">Repeat</keyword>